<dbReference type="AlphaFoldDB" id="A0A0G0H4I9"/>
<dbReference type="Pfam" id="PF13936">
    <property type="entry name" value="HTH_38"/>
    <property type="match status" value="1"/>
</dbReference>
<dbReference type="PROSITE" id="PS50994">
    <property type="entry name" value="INTEGRASE"/>
    <property type="match status" value="1"/>
</dbReference>
<name>A0A0G0H4I9_9BACT</name>
<dbReference type="GO" id="GO:0003676">
    <property type="term" value="F:nucleic acid binding"/>
    <property type="evidence" value="ECO:0007669"/>
    <property type="project" value="InterPro"/>
</dbReference>
<proteinExistence type="predicted"/>
<reference evidence="3 4" key="1">
    <citation type="journal article" date="2015" name="Nature">
        <title>rRNA introns, odd ribosomes, and small enigmatic genomes across a large radiation of phyla.</title>
        <authorList>
            <person name="Brown C.T."/>
            <person name="Hug L.A."/>
            <person name="Thomas B.C."/>
            <person name="Sharon I."/>
            <person name="Castelle C.J."/>
            <person name="Singh A."/>
            <person name="Wilkins M.J."/>
            <person name="Williams K.H."/>
            <person name="Banfield J.F."/>
        </authorList>
    </citation>
    <scope>NUCLEOTIDE SEQUENCE [LARGE SCALE GENOMIC DNA]</scope>
</reference>
<gene>
    <name evidence="3" type="ORF">US53_C0029G0016</name>
</gene>
<organism evidence="3 4">
    <name type="scientific">Candidatus Woesebacteria bacterium GW2011_GWA1_37_7</name>
    <dbReference type="NCBI Taxonomy" id="1618545"/>
    <lineage>
        <taxon>Bacteria</taxon>
        <taxon>Candidatus Woeseibacteriota</taxon>
    </lineage>
</organism>
<dbReference type="InterPro" id="IPR053392">
    <property type="entry name" value="Transposase_IS30-like"/>
</dbReference>
<dbReference type="EMBL" id="LBTI01000029">
    <property type="protein sequence ID" value="KKQ37067.1"/>
    <property type="molecule type" value="Genomic_DNA"/>
</dbReference>
<sequence length="315" mass="36677">MLISSGVSNKGIAKELGRDPSTIGREIKRNSFRGRVYVAIHAQNKWTHRKSSAGKRHPLKSKEVFKWVIKRLVRGWSPEQISGRMKLVFKGSPEMRIVPETIYSFTYSEEYKHRKFWEYFPRGHKKRRVWHGRKVRTALIINRISIHDRPEAVSKNIEFGHFEGDSVEGRSHKSGVHTEVEKLSRMYFAVKVGVVNSEEALMAQEKIFSGLPVKSTTLDNGRENHLHYKLNKIGIKTYFADPYSSWQRGSNEYHNGLLRRYFPKKTDFTKVTQEEIDDCVWEINNTPRKCLGYYTPNEVFLSKLNNQKVAIQSGM</sequence>
<protein>
    <submittedName>
        <fullName evidence="3">Integrase, catalytic region</fullName>
    </submittedName>
</protein>
<keyword evidence="1" id="KW-0233">DNA recombination</keyword>
<dbReference type="PATRIC" id="fig|1618545.3.peg.460"/>
<feature type="domain" description="Integrase catalytic" evidence="2">
    <location>
        <begin position="146"/>
        <end position="304"/>
    </location>
</feature>
<dbReference type="STRING" id="1618545.US53_C0029G0016"/>
<dbReference type="Gene3D" id="3.30.420.10">
    <property type="entry name" value="Ribonuclease H-like superfamily/Ribonuclease H"/>
    <property type="match status" value="1"/>
</dbReference>
<evidence type="ECO:0000256" key="1">
    <source>
        <dbReference type="ARBA" id="ARBA00023172"/>
    </source>
</evidence>
<accession>A0A0G0H4I9</accession>
<dbReference type="PANTHER" id="PTHR10948:SF23">
    <property type="entry name" value="TRANSPOSASE INSI FOR INSERTION SEQUENCE ELEMENT IS30A-RELATED"/>
    <property type="match status" value="1"/>
</dbReference>
<dbReference type="InterPro" id="IPR012337">
    <property type="entry name" value="RNaseH-like_sf"/>
</dbReference>
<dbReference type="PANTHER" id="PTHR10948">
    <property type="entry name" value="TRANSPOSASE"/>
    <property type="match status" value="1"/>
</dbReference>
<evidence type="ECO:0000313" key="3">
    <source>
        <dbReference type="EMBL" id="KKQ37067.1"/>
    </source>
</evidence>
<dbReference type="InterPro" id="IPR025246">
    <property type="entry name" value="IS30-like_HTH"/>
</dbReference>
<dbReference type="GO" id="GO:0015074">
    <property type="term" value="P:DNA integration"/>
    <property type="evidence" value="ECO:0007669"/>
    <property type="project" value="InterPro"/>
</dbReference>
<dbReference type="GO" id="GO:0006310">
    <property type="term" value="P:DNA recombination"/>
    <property type="evidence" value="ECO:0007669"/>
    <property type="project" value="UniProtKB-KW"/>
</dbReference>
<dbReference type="GO" id="GO:0005829">
    <property type="term" value="C:cytosol"/>
    <property type="evidence" value="ECO:0007669"/>
    <property type="project" value="TreeGrafter"/>
</dbReference>
<evidence type="ECO:0000259" key="2">
    <source>
        <dbReference type="PROSITE" id="PS50994"/>
    </source>
</evidence>
<comment type="caution">
    <text evidence="3">The sequence shown here is derived from an EMBL/GenBank/DDBJ whole genome shotgun (WGS) entry which is preliminary data.</text>
</comment>
<dbReference type="InterPro" id="IPR001584">
    <property type="entry name" value="Integrase_cat-core"/>
</dbReference>
<dbReference type="SUPFAM" id="SSF53098">
    <property type="entry name" value="Ribonuclease H-like"/>
    <property type="match status" value="1"/>
</dbReference>
<dbReference type="Proteomes" id="UP000034591">
    <property type="component" value="Unassembled WGS sequence"/>
</dbReference>
<dbReference type="InterPro" id="IPR051917">
    <property type="entry name" value="Transposase-Integrase"/>
</dbReference>
<dbReference type="InterPro" id="IPR036397">
    <property type="entry name" value="RNaseH_sf"/>
</dbReference>
<dbReference type="NCBIfam" id="NF033563">
    <property type="entry name" value="transpos_IS30"/>
    <property type="match status" value="1"/>
</dbReference>
<dbReference type="GO" id="GO:0032196">
    <property type="term" value="P:transposition"/>
    <property type="evidence" value="ECO:0007669"/>
    <property type="project" value="TreeGrafter"/>
</dbReference>
<evidence type="ECO:0000313" key="4">
    <source>
        <dbReference type="Proteomes" id="UP000034591"/>
    </source>
</evidence>
<dbReference type="GO" id="GO:0004803">
    <property type="term" value="F:transposase activity"/>
    <property type="evidence" value="ECO:0007669"/>
    <property type="project" value="TreeGrafter"/>
</dbReference>